<gene>
    <name evidence="1" type="ORF">WICMUC_002698</name>
</gene>
<accession>A0A9P8PPY8</accession>
<protein>
    <submittedName>
        <fullName evidence="1">Uncharacterized protein</fullName>
    </submittedName>
</protein>
<evidence type="ECO:0000313" key="1">
    <source>
        <dbReference type="EMBL" id="KAH3675507.1"/>
    </source>
</evidence>
<reference evidence="1" key="2">
    <citation type="submission" date="2021-01" db="EMBL/GenBank/DDBJ databases">
        <authorList>
            <person name="Schikora-Tamarit M.A."/>
        </authorList>
    </citation>
    <scope>NUCLEOTIDE SEQUENCE</scope>
    <source>
        <strain evidence="1">CBS6341</strain>
    </source>
</reference>
<sequence>MARIPKNWSKVFTKPVPICKIDKIAKLIINGHFLPYLSAKYPTIIEPTDLNIKTNVIAQVISLIDLSKSLDKFETLIETAK</sequence>
<reference evidence="1" key="1">
    <citation type="journal article" date="2021" name="Open Biol.">
        <title>Shared evolutionary footprints suggest mitochondrial oxidative damage underlies multiple complex I losses in fungi.</title>
        <authorList>
            <person name="Schikora-Tamarit M.A."/>
            <person name="Marcet-Houben M."/>
            <person name="Nosek J."/>
            <person name="Gabaldon T."/>
        </authorList>
    </citation>
    <scope>NUCLEOTIDE SEQUENCE</scope>
    <source>
        <strain evidence="1">CBS6341</strain>
    </source>
</reference>
<comment type="caution">
    <text evidence="1">The sequence shown here is derived from an EMBL/GenBank/DDBJ whole genome shotgun (WGS) entry which is preliminary data.</text>
</comment>
<dbReference type="Proteomes" id="UP000769528">
    <property type="component" value="Unassembled WGS sequence"/>
</dbReference>
<proteinExistence type="predicted"/>
<name>A0A9P8PPY8_9ASCO</name>
<organism evidence="1 2">
    <name type="scientific">Wickerhamomyces mucosus</name>
    <dbReference type="NCBI Taxonomy" id="1378264"/>
    <lineage>
        <taxon>Eukaryota</taxon>
        <taxon>Fungi</taxon>
        <taxon>Dikarya</taxon>
        <taxon>Ascomycota</taxon>
        <taxon>Saccharomycotina</taxon>
        <taxon>Saccharomycetes</taxon>
        <taxon>Phaffomycetales</taxon>
        <taxon>Wickerhamomycetaceae</taxon>
        <taxon>Wickerhamomyces</taxon>
    </lineage>
</organism>
<dbReference type="EMBL" id="JAEUBF010000754">
    <property type="protein sequence ID" value="KAH3675507.1"/>
    <property type="molecule type" value="Genomic_DNA"/>
</dbReference>
<keyword evidence="2" id="KW-1185">Reference proteome</keyword>
<evidence type="ECO:0000313" key="2">
    <source>
        <dbReference type="Proteomes" id="UP000769528"/>
    </source>
</evidence>
<dbReference type="AlphaFoldDB" id="A0A9P8PPY8"/>